<protein>
    <submittedName>
        <fullName evidence="10">Uncharacterized protein LOC117574397</fullName>
    </submittedName>
</protein>
<evidence type="ECO:0000256" key="5">
    <source>
        <dbReference type="ARBA" id="ARBA00023136"/>
    </source>
</evidence>
<reference evidence="10" key="1">
    <citation type="submission" date="2025-08" db="UniProtKB">
        <authorList>
            <consortium name="RefSeq"/>
        </authorList>
    </citation>
    <scope>IDENTIFICATION</scope>
    <source>
        <strain evidence="10">15112-1751.03</strain>
        <tissue evidence="10">Whole Adult</tissue>
    </source>
</reference>
<feature type="transmembrane region" description="Helical" evidence="8">
    <location>
        <begin position="492"/>
        <end position="517"/>
    </location>
</feature>
<feature type="transmembrane region" description="Helical" evidence="8">
    <location>
        <begin position="269"/>
        <end position="290"/>
    </location>
</feature>
<keyword evidence="7" id="KW-0325">Glycoprotein</keyword>
<dbReference type="SUPFAM" id="SSF53850">
    <property type="entry name" value="Periplasmic binding protein-like II"/>
    <property type="match status" value="1"/>
</dbReference>
<dbReference type="InterPro" id="IPR052192">
    <property type="entry name" value="Insect_Ionotropic_Sensory_Rcpt"/>
</dbReference>
<dbReference type="GeneID" id="117574397"/>
<keyword evidence="5 8" id="KW-0472">Membrane</keyword>
<evidence type="ECO:0000256" key="1">
    <source>
        <dbReference type="ARBA" id="ARBA00004651"/>
    </source>
</evidence>
<name>A0A6P8ZC13_DROAB</name>
<dbReference type="GO" id="GO:0005886">
    <property type="term" value="C:plasma membrane"/>
    <property type="evidence" value="ECO:0007669"/>
    <property type="project" value="UniProtKB-SubCell"/>
</dbReference>
<dbReference type="AlphaFoldDB" id="A0A6P8ZC13"/>
<dbReference type="OrthoDB" id="7841600at2759"/>
<evidence type="ECO:0000313" key="9">
    <source>
        <dbReference type="Proteomes" id="UP000515160"/>
    </source>
</evidence>
<dbReference type="PANTHER" id="PTHR42643:SF41">
    <property type="entry name" value="IONOTROPIC RECEPTOR 20A-RELATED"/>
    <property type="match status" value="1"/>
</dbReference>
<keyword evidence="2" id="KW-1003">Cell membrane</keyword>
<accession>A0A6P8ZC13</accession>
<evidence type="ECO:0000256" key="3">
    <source>
        <dbReference type="ARBA" id="ARBA00022692"/>
    </source>
</evidence>
<evidence type="ECO:0000313" key="10">
    <source>
        <dbReference type="RefSeq" id="XP_034114127.2"/>
    </source>
</evidence>
<feature type="transmembrane region" description="Helical" evidence="8">
    <location>
        <begin position="241"/>
        <end position="262"/>
    </location>
</feature>
<evidence type="ECO:0000256" key="4">
    <source>
        <dbReference type="ARBA" id="ARBA00022989"/>
    </source>
</evidence>
<sequence>MKDSFNSDVISVVCITELSDSVLLAVLAKDLHRMRETPIIVWLQTEETNTNTFLDAILHLARTNNFLKLMVLHSNSFDIKETQVVYRLQPFPSASLVPITEEIFIKTWNNFMGRTAVILPDLVAPSSLLITDYRTGEQQLFGYADRLIIEFAKKYNITLKFKMPLSEVNALGVNDIYRMTLNGELDLPIRYFAHAPRVRSTQVEYVSIYQLESIFIIVPCGKEMNLKDVYTGLKTYSNIVVLAYFIFAILETLLVAAFYRIIGRRFRFCFGNLFINICAFRGVFGLGIPMNRYGSSFSLKQLVIVMSIFSLIFNCNFNANLSTLLIKQPHYKQIESFEELRNSELVILLDERSYNYIKWVNDEDIYKSLIPNIQIIPTRQREKMLYALNNSYGYQVFTKLWNSLDFYQKHYKVKTMCTSPGLIISDVPVSGILMNNSVFRIALNEYMHQTRSMGFYQHWLKSANQKLIGNFPKTNLINNQESKPLRMDDLKWLWKLMGFCYAVAGLVFAVELLSVYWQKKRARRVIVIRN</sequence>
<dbReference type="RefSeq" id="XP_034114127.2">
    <property type="nucleotide sequence ID" value="XM_034258236.2"/>
</dbReference>
<keyword evidence="6" id="KW-0675">Receptor</keyword>
<proteinExistence type="predicted"/>
<dbReference type="Proteomes" id="UP000515160">
    <property type="component" value="Chromosome 2R"/>
</dbReference>
<feature type="transmembrane region" description="Helical" evidence="8">
    <location>
        <begin position="302"/>
        <end position="326"/>
    </location>
</feature>
<dbReference type="PANTHER" id="PTHR42643">
    <property type="entry name" value="IONOTROPIC RECEPTOR 20A-RELATED"/>
    <property type="match status" value="1"/>
</dbReference>
<keyword evidence="3 8" id="KW-0812">Transmembrane</keyword>
<evidence type="ECO:0000256" key="7">
    <source>
        <dbReference type="ARBA" id="ARBA00023180"/>
    </source>
</evidence>
<keyword evidence="4 8" id="KW-1133">Transmembrane helix</keyword>
<evidence type="ECO:0000256" key="8">
    <source>
        <dbReference type="SAM" id="Phobius"/>
    </source>
</evidence>
<keyword evidence="9" id="KW-1185">Reference proteome</keyword>
<comment type="subcellular location">
    <subcellularLocation>
        <location evidence="1">Cell membrane</location>
        <topology evidence="1">Multi-pass membrane protein</topology>
    </subcellularLocation>
</comment>
<organism evidence="9 10">
    <name type="scientific">Drosophila albomicans</name>
    <name type="common">Fruit fly</name>
    <dbReference type="NCBI Taxonomy" id="7291"/>
    <lineage>
        <taxon>Eukaryota</taxon>
        <taxon>Metazoa</taxon>
        <taxon>Ecdysozoa</taxon>
        <taxon>Arthropoda</taxon>
        <taxon>Hexapoda</taxon>
        <taxon>Insecta</taxon>
        <taxon>Pterygota</taxon>
        <taxon>Neoptera</taxon>
        <taxon>Endopterygota</taxon>
        <taxon>Diptera</taxon>
        <taxon>Brachycera</taxon>
        <taxon>Muscomorpha</taxon>
        <taxon>Ephydroidea</taxon>
        <taxon>Drosophilidae</taxon>
        <taxon>Drosophila</taxon>
    </lineage>
</organism>
<evidence type="ECO:0000256" key="2">
    <source>
        <dbReference type="ARBA" id="ARBA00022475"/>
    </source>
</evidence>
<evidence type="ECO:0000256" key="6">
    <source>
        <dbReference type="ARBA" id="ARBA00023170"/>
    </source>
</evidence>
<gene>
    <name evidence="10" type="primary">LOC117574397</name>
</gene>